<dbReference type="PROSITE" id="PS50262">
    <property type="entry name" value="G_PROTEIN_RECEP_F1_2"/>
    <property type="match status" value="1"/>
</dbReference>
<feature type="transmembrane region" description="Helical" evidence="5">
    <location>
        <begin position="130"/>
        <end position="149"/>
    </location>
</feature>
<evidence type="ECO:0000256" key="2">
    <source>
        <dbReference type="ARBA" id="ARBA00022692"/>
    </source>
</evidence>
<evidence type="ECO:0000256" key="3">
    <source>
        <dbReference type="ARBA" id="ARBA00022989"/>
    </source>
</evidence>
<keyword evidence="9" id="KW-1185">Reference proteome</keyword>
<evidence type="ECO:0000313" key="8">
    <source>
        <dbReference type="EMBL" id="CAF1639419.1"/>
    </source>
</evidence>
<evidence type="ECO:0000259" key="6">
    <source>
        <dbReference type="PROSITE" id="PS50262"/>
    </source>
</evidence>
<proteinExistence type="predicted"/>
<dbReference type="AlphaFoldDB" id="A0A816DUY5"/>
<dbReference type="PANTHER" id="PTHR46641">
    <property type="entry name" value="FMRFAMIDE RECEPTOR-RELATED"/>
    <property type="match status" value="1"/>
</dbReference>
<evidence type="ECO:0000313" key="9">
    <source>
        <dbReference type="Proteomes" id="UP000663870"/>
    </source>
</evidence>
<dbReference type="Gene3D" id="1.20.1070.10">
    <property type="entry name" value="Rhodopsin 7-helix transmembrane proteins"/>
    <property type="match status" value="1"/>
</dbReference>
<feature type="transmembrane region" description="Helical" evidence="5">
    <location>
        <begin position="169"/>
        <end position="194"/>
    </location>
</feature>
<name>A0A816DUY5_9BILA</name>
<feature type="transmembrane region" description="Helical" evidence="5">
    <location>
        <begin position="45"/>
        <end position="68"/>
    </location>
</feature>
<sequence>MNENIYTQLSRYTQPILILFGTIGALLNQILFNRRKLLKKASCTLYLRALSFNDLLVLYIIVLTQWLNDQFHFDPTVKYLWYCKIRTYATYCLYAISPYCIVLVCIDRLCRTSKYSSLRNIATPRIARKIIIITIILIFLIYFHIPFQYSIIHSICHPLKFSYYHFLGYFLLIFYCLLPPILMSLFSSWTIILLHRHRQNQIKKYQLRIISSYKHHYNRDYQLLKILFLYVTTNIICTLPFSILMLLDVHQYHSGSQLIIFIKCSVLLCNLNHCTSFYIYTLGTPLYRRELIHFIQSFRTRFILWFG</sequence>
<dbReference type="GO" id="GO:0016020">
    <property type="term" value="C:membrane"/>
    <property type="evidence" value="ECO:0007669"/>
    <property type="project" value="UniProtKB-SubCell"/>
</dbReference>
<dbReference type="EMBL" id="CAJNOL010008857">
    <property type="protein sequence ID" value="CAF1639419.1"/>
    <property type="molecule type" value="Genomic_DNA"/>
</dbReference>
<protein>
    <recommendedName>
        <fullName evidence="6">G-protein coupled receptors family 1 profile domain-containing protein</fullName>
    </recommendedName>
</protein>
<dbReference type="Pfam" id="PF00001">
    <property type="entry name" value="7tm_1"/>
    <property type="match status" value="1"/>
</dbReference>
<dbReference type="Proteomes" id="UP000663854">
    <property type="component" value="Unassembled WGS sequence"/>
</dbReference>
<dbReference type="GO" id="GO:0004930">
    <property type="term" value="F:G protein-coupled receptor activity"/>
    <property type="evidence" value="ECO:0007669"/>
    <property type="project" value="InterPro"/>
</dbReference>
<accession>A0A816DUY5</accession>
<keyword evidence="3 5" id="KW-1133">Transmembrane helix</keyword>
<comment type="caution">
    <text evidence="8">The sequence shown here is derived from an EMBL/GenBank/DDBJ whole genome shotgun (WGS) entry which is preliminary data.</text>
</comment>
<feature type="transmembrane region" description="Helical" evidence="5">
    <location>
        <begin position="88"/>
        <end position="109"/>
    </location>
</feature>
<dbReference type="SUPFAM" id="SSF81321">
    <property type="entry name" value="Family A G protein-coupled receptor-like"/>
    <property type="match status" value="1"/>
</dbReference>
<evidence type="ECO:0000313" key="7">
    <source>
        <dbReference type="EMBL" id="CAF1452329.1"/>
    </source>
</evidence>
<keyword evidence="2 5" id="KW-0812">Transmembrane</keyword>
<keyword evidence="4 5" id="KW-0472">Membrane</keyword>
<feature type="transmembrane region" description="Helical" evidence="5">
    <location>
        <begin position="258"/>
        <end position="280"/>
    </location>
</feature>
<dbReference type="EMBL" id="CAJNOH010007214">
    <property type="protein sequence ID" value="CAF1452329.1"/>
    <property type="molecule type" value="Genomic_DNA"/>
</dbReference>
<feature type="transmembrane region" description="Helical" evidence="5">
    <location>
        <begin position="223"/>
        <end position="246"/>
    </location>
</feature>
<evidence type="ECO:0000256" key="4">
    <source>
        <dbReference type="ARBA" id="ARBA00023136"/>
    </source>
</evidence>
<comment type="subcellular location">
    <subcellularLocation>
        <location evidence="1">Membrane</location>
    </subcellularLocation>
</comment>
<feature type="transmembrane region" description="Helical" evidence="5">
    <location>
        <begin position="12"/>
        <end position="33"/>
    </location>
</feature>
<feature type="domain" description="G-protein coupled receptors family 1 profile" evidence="6">
    <location>
        <begin position="24"/>
        <end position="280"/>
    </location>
</feature>
<dbReference type="InterPro" id="IPR052954">
    <property type="entry name" value="GPCR-Ligand_Int"/>
</dbReference>
<evidence type="ECO:0000256" key="5">
    <source>
        <dbReference type="SAM" id="Phobius"/>
    </source>
</evidence>
<dbReference type="InterPro" id="IPR000276">
    <property type="entry name" value="GPCR_Rhodpsn"/>
</dbReference>
<dbReference type="InterPro" id="IPR017452">
    <property type="entry name" value="GPCR_Rhodpsn_7TM"/>
</dbReference>
<organism evidence="8 9">
    <name type="scientific">Rotaria sordida</name>
    <dbReference type="NCBI Taxonomy" id="392033"/>
    <lineage>
        <taxon>Eukaryota</taxon>
        <taxon>Metazoa</taxon>
        <taxon>Spiralia</taxon>
        <taxon>Gnathifera</taxon>
        <taxon>Rotifera</taxon>
        <taxon>Eurotatoria</taxon>
        <taxon>Bdelloidea</taxon>
        <taxon>Philodinida</taxon>
        <taxon>Philodinidae</taxon>
        <taxon>Rotaria</taxon>
    </lineage>
</organism>
<gene>
    <name evidence="8" type="ORF">JXQ802_LOCUS52968</name>
    <name evidence="7" type="ORF">PYM288_LOCUS36602</name>
</gene>
<reference evidence="8" key="1">
    <citation type="submission" date="2021-02" db="EMBL/GenBank/DDBJ databases">
        <authorList>
            <person name="Nowell W R."/>
        </authorList>
    </citation>
    <scope>NUCLEOTIDE SEQUENCE</scope>
</reference>
<evidence type="ECO:0000256" key="1">
    <source>
        <dbReference type="ARBA" id="ARBA00004370"/>
    </source>
</evidence>
<dbReference type="Proteomes" id="UP000663870">
    <property type="component" value="Unassembled WGS sequence"/>
</dbReference>